<dbReference type="InterPro" id="IPR037175">
    <property type="entry name" value="KFase_sf"/>
</dbReference>
<gene>
    <name evidence="2" type="ORF">BFJ72_g6695</name>
</gene>
<comment type="similarity">
    <text evidence="1">Belongs to the Cyclase 1 superfamily.</text>
</comment>
<evidence type="ECO:0000256" key="1">
    <source>
        <dbReference type="ARBA" id="ARBA00007865"/>
    </source>
</evidence>
<evidence type="ECO:0008006" key="4">
    <source>
        <dbReference type="Google" id="ProtNLM"/>
    </source>
</evidence>
<dbReference type="GO" id="GO:0004061">
    <property type="term" value="F:arylformamidase activity"/>
    <property type="evidence" value="ECO:0007669"/>
    <property type="project" value="InterPro"/>
</dbReference>
<comment type="caution">
    <text evidence="2">The sequence shown here is derived from an EMBL/GenBank/DDBJ whole genome shotgun (WGS) entry which is preliminary data.</text>
</comment>
<protein>
    <recommendedName>
        <fullName evidence="4">Cyclase</fullName>
    </recommendedName>
</protein>
<dbReference type="EMBL" id="MRDB01000021">
    <property type="protein sequence ID" value="RKL39223.1"/>
    <property type="molecule type" value="Genomic_DNA"/>
</dbReference>
<dbReference type="SUPFAM" id="SSF102198">
    <property type="entry name" value="Putative cyclase"/>
    <property type="match status" value="1"/>
</dbReference>
<dbReference type="Gene3D" id="3.50.30.50">
    <property type="entry name" value="Putative cyclase"/>
    <property type="match status" value="1"/>
</dbReference>
<reference evidence="2 3" key="1">
    <citation type="journal article" date="2018" name="Sci. Rep.">
        <title>Characterisation of pathogen-specific regions and novel effector candidates in Fusarium oxysporum f. sp. cepae.</title>
        <authorList>
            <person name="Armitage A.D."/>
            <person name="Taylor A."/>
            <person name="Sobczyk M.K."/>
            <person name="Baxter L."/>
            <person name="Greenfield B.P."/>
            <person name="Bates H.J."/>
            <person name="Wilson F."/>
            <person name="Jackson A.C."/>
            <person name="Ott S."/>
            <person name="Harrison R.J."/>
            <person name="Clarkson J.P."/>
        </authorList>
    </citation>
    <scope>NUCLEOTIDE SEQUENCE [LARGE SCALE GENOMIC DNA]</scope>
    <source>
        <strain evidence="2 3">Fp_A8</strain>
    </source>
</reference>
<dbReference type="Pfam" id="PF04199">
    <property type="entry name" value="Cyclase"/>
    <property type="match status" value="1"/>
</dbReference>
<evidence type="ECO:0000313" key="2">
    <source>
        <dbReference type="EMBL" id="RKL39223.1"/>
    </source>
</evidence>
<dbReference type="PANTHER" id="PTHR34861:SF11">
    <property type="entry name" value="CYCLASE"/>
    <property type="match status" value="1"/>
</dbReference>
<proteinExistence type="inferred from homology"/>
<dbReference type="AlphaFoldDB" id="A0A420TCF1"/>
<dbReference type="Proteomes" id="UP000283569">
    <property type="component" value="Unassembled WGS sequence"/>
</dbReference>
<accession>A0A420TCF1</accession>
<dbReference type="GO" id="GO:0019441">
    <property type="term" value="P:L-tryptophan catabolic process to kynurenine"/>
    <property type="evidence" value="ECO:0007669"/>
    <property type="project" value="InterPro"/>
</dbReference>
<sequence length="285" mass="31730">MDRVENSRRRPEFCQLPLQSGDPKYSAWGLWGKNDELGTLNLLTPAIVKNASKEIITGTQIVLNHWDGLRHYPYQDSLLYYNGVNQDDISGTNPTTKIGIQNLSKRGIVGRGVLLDWATYAEHMCINTTSPFESFNIPLSQLKAVAAHQGTTFCSGDILFIRTGWLKAYQSLNLEEQAALPHRKARTSCGVEASEEMMEWHWENQFAAVASDTVAYEAWPSCRPAGVALHEVFLSGWGMPIGESFDLERLAEKCKENNRWSFFLTSVPLDIPGGVASPPNAIAIL</sequence>
<dbReference type="PANTHER" id="PTHR34861">
    <property type="match status" value="1"/>
</dbReference>
<evidence type="ECO:0000313" key="3">
    <source>
        <dbReference type="Proteomes" id="UP000283569"/>
    </source>
</evidence>
<name>A0A420TCF1_GIBIN</name>
<organism evidence="2 3">
    <name type="scientific">Gibberella intermedia</name>
    <name type="common">Bulb rot disease fungus</name>
    <name type="synonym">Fusarium proliferatum</name>
    <dbReference type="NCBI Taxonomy" id="948311"/>
    <lineage>
        <taxon>Eukaryota</taxon>
        <taxon>Fungi</taxon>
        <taxon>Dikarya</taxon>
        <taxon>Ascomycota</taxon>
        <taxon>Pezizomycotina</taxon>
        <taxon>Sordariomycetes</taxon>
        <taxon>Hypocreomycetidae</taxon>
        <taxon>Hypocreales</taxon>
        <taxon>Nectriaceae</taxon>
        <taxon>Fusarium</taxon>
        <taxon>Fusarium fujikuroi species complex</taxon>
    </lineage>
</organism>
<dbReference type="InterPro" id="IPR007325">
    <property type="entry name" value="KFase/CYL"/>
</dbReference>